<dbReference type="EMBL" id="CAJJDN010000126">
    <property type="protein sequence ID" value="CAD8120540.1"/>
    <property type="molecule type" value="Genomic_DNA"/>
</dbReference>
<name>A0A8S1R1S7_9CILI</name>
<proteinExistence type="predicted"/>
<organism evidence="1 2">
    <name type="scientific">Paramecium sonneborni</name>
    <dbReference type="NCBI Taxonomy" id="65129"/>
    <lineage>
        <taxon>Eukaryota</taxon>
        <taxon>Sar</taxon>
        <taxon>Alveolata</taxon>
        <taxon>Ciliophora</taxon>
        <taxon>Intramacronucleata</taxon>
        <taxon>Oligohymenophorea</taxon>
        <taxon>Peniculida</taxon>
        <taxon>Parameciidae</taxon>
        <taxon>Paramecium</taxon>
    </lineage>
</organism>
<gene>
    <name evidence="1" type="ORF">PSON_ATCC_30995.1.T1260179</name>
</gene>
<reference evidence="1" key="1">
    <citation type="submission" date="2021-01" db="EMBL/GenBank/DDBJ databases">
        <authorList>
            <consortium name="Genoscope - CEA"/>
            <person name="William W."/>
        </authorList>
    </citation>
    <scope>NUCLEOTIDE SEQUENCE</scope>
</reference>
<dbReference type="AlphaFoldDB" id="A0A8S1R1S7"/>
<sequence length="44" mass="5517">MMNIKVFKLNFQRETKLRIFLVELKRHKKSNLYLKQFNIDQSQF</sequence>
<protein>
    <submittedName>
        <fullName evidence="1">Uncharacterized protein</fullName>
    </submittedName>
</protein>
<evidence type="ECO:0000313" key="1">
    <source>
        <dbReference type="EMBL" id="CAD8120540.1"/>
    </source>
</evidence>
<dbReference type="Proteomes" id="UP000692954">
    <property type="component" value="Unassembled WGS sequence"/>
</dbReference>
<evidence type="ECO:0000313" key="2">
    <source>
        <dbReference type="Proteomes" id="UP000692954"/>
    </source>
</evidence>
<keyword evidence="2" id="KW-1185">Reference proteome</keyword>
<accession>A0A8S1R1S7</accession>
<comment type="caution">
    <text evidence="1">The sequence shown here is derived from an EMBL/GenBank/DDBJ whole genome shotgun (WGS) entry which is preliminary data.</text>
</comment>